<dbReference type="Proteomes" id="UP000814033">
    <property type="component" value="Unassembled WGS sequence"/>
</dbReference>
<organism evidence="1 2">
    <name type="scientific">Auriscalpium vulgare</name>
    <dbReference type="NCBI Taxonomy" id="40419"/>
    <lineage>
        <taxon>Eukaryota</taxon>
        <taxon>Fungi</taxon>
        <taxon>Dikarya</taxon>
        <taxon>Basidiomycota</taxon>
        <taxon>Agaricomycotina</taxon>
        <taxon>Agaricomycetes</taxon>
        <taxon>Russulales</taxon>
        <taxon>Auriscalpiaceae</taxon>
        <taxon>Auriscalpium</taxon>
    </lineage>
</organism>
<dbReference type="EMBL" id="MU275921">
    <property type="protein sequence ID" value="KAI0046613.1"/>
    <property type="molecule type" value="Genomic_DNA"/>
</dbReference>
<accession>A0ACB8RSY7</accession>
<keyword evidence="2" id="KW-1185">Reference proteome</keyword>
<proteinExistence type="predicted"/>
<reference evidence="1" key="2">
    <citation type="journal article" date="2022" name="New Phytol.">
        <title>Evolutionary transition to the ectomycorrhizal habit in the genomes of a hyperdiverse lineage of mushroom-forming fungi.</title>
        <authorList>
            <person name="Looney B."/>
            <person name="Miyauchi S."/>
            <person name="Morin E."/>
            <person name="Drula E."/>
            <person name="Courty P.E."/>
            <person name="Kohler A."/>
            <person name="Kuo A."/>
            <person name="LaButti K."/>
            <person name="Pangilinan J."/>
            <person name="Lipzen A."/>
            <person name="Riley R."/>
            <person name="Andreopoulos W."/>
            <person name="He G."/>
            <person name="Johnson J."/>
            <person name="Nolan M."/>
            <person name="Tritt A."/>
            <person name="Barry K.W."/>
            <person name="Grigoriev I.V."/>
            <person name="Nagy L.G."/>
            <person name="Hibbett D."/>
            <person name="Henrissat B."/>
            <person name="Matheny P.B."/>
            <person name="Labbe J."/>
            <person name="Martin F.M."/>
        </authorList>
    </citation>
    <scope>NUCLEOTIDE SEQUENCE</scope>
    <source>
        <strain evidence="1">FP105234-sp</strain>
    </source>
</reference>
<name>A0ACB8RSY7_9AGAM</name>
<comment type="caution">
    <text evidence="1">The sequence shown here is derived from an EMBL/GenBank/DDBJ whole genome shotgun (WGS) entry which is preliminary data.</text>
</comment>
<protein>
    <submittedName>
        <fullName evidence="1">Uncharacterized protein</fullName>
    </submittedName>
</protein>
<evidence type="ECO:0000313" key="2">
    <source>
        <dbReference type="Proteomes" id="UP000814033"/>
    </source>
</evidence>
<gene>
    <name evidence="1" type="ORF">FA95DRAFT_1559915</name>
</gene>
<sequence>MVIFVPPSPHQLINRAPSIGRCSLSSRRRYAFNAKPMPSSNDDLTNASGLKPDETRNLPDRKPSGPEEEGILAKLKELYSCKPQPSTYEMYTADAVFHDPVGIARGVNSIRAQFDALPKLFPRADISKFRLLENPPSLNKNLMLIDQDVAYFRDANASSPFKVVNSLLTLELNDVHQITHHTEEWDHKRETTADDGFFGTLNEQRKKITAGVTNVLMGKGGNGET</sequence>
<evidence type="ECO:0000313" key="1">
    <source>
        <dbReference type="EMBL" id="KAI0046613.1"/>
    </source>
</evidence>
<reference evidence="1" key="1">
    <citation type="submission" date="2021-02" db="EMBL/GenBank/DDBJ databases">
        <authorList>
            <consortium name="DOE Joint Genome Institute"/>
            <person name="Ahrendt S."/>
            <person name="Looney B.P."/>
            <person name="Miyauchi S."/>
            <person name="Morin E."/>
            <person name="Drula E."/>
            <person name="Courty P.E."/>
            <person name="Chicoki N."/>
            <person name="Fauchery L."/>
            <person name="Kohler A."/>
            <person name="Kuo A."/>
            <person name="Labutti K."/>
            <person name="Pangilinan J."/>
            <person name="Lipzen A."/>
            <person name="Riley R."/>
            <person name="Andreopoulos W."/>
            <person name="He G."/>
            <person name="Johnson J."/>
            <person name="Barry K.W."/>
            <person name="Grigoriev I.V."/>
            <person name="Nagy L."/>
            <person name="Hibbett D."/>
            <person name="Henrissat B."/>
            <person name="Matheny P.B."/>
            <person name="Labbe J."/>
            <person name="Martin F."/>
        </authorList>
    </citation>
    <scope>NUCLEOTIDE SEQUENCE</scope>
    <source>
        <strain evidence="1">FP105234-sp</strain>
    </source>
</reference>